<evidence type="ECO:0000313" key="2">
    <source>
        <dbReference type="EMBL" id="AGA79782.1"/>
    </source>
</evidence>
<dbReference type="RefSeq" id="WP_015267327.1">
    <property type="nucleotide sequence ID" value="NC_019904.1"/>
</dbReference>
<dbReference type="HOGENOM" id="CLU_018272_4_0_10"/>
<evidence type="ECO:0000313" key="3">
    <source>
        <dbReference type="Proteomes" id="UP000010796"/>
    </source>
</evidence>
<dbReference type="SUPFAM" id="SSF51391">
    <property type="entry name" value="Thiamin phosphate synthase"/>
    <property type="match status" value="1"/>
</dbReference>
<dbReference type="eggNOG" id="COG0352">
    <property type="taxonomic scope" value="Bacteria"/>
</dbReference>
<dbReference type="InterPro" id="IPR036206">
    <property type="entry name" value="ThiamineP_synth_sf"/>
</dbReference>
<dbReference type="InterPro" id="IPR013785">
    <property type="entry name" value="Aldolase_TIM"/>
</dbReference>
<name>L0G2L2_ECHVK</name>
<dbReference type="KEGG" id="evi:Echvi_3566"/>
<dbReference type="GO" id="GO:0009228">
    <property type="term" value="P:thiamine biosynthetic process"/>
    <property type="evidence" value="ECO:0007669"/>
    <property type="project" value="UniProtKB-KW"/>
</dbReference>
<dbReference type="CDD" id="cd00564">
    <property type="entry name" value="TMP_TenI"/>
    <property type="match status" value="1"/>
</dbReference>
<feature type="domain" description="Thiamine phosphate synthase/TenI" evidence="1">
    <location>
        <begin position="4"/>
        <end position="174"/>
    </location>
</feature>
<dbReference type="Gene3D" id="3.20.20.70">
    <property type="entry name" value="Aldolase class I"/>
    <property type="match status" value="1"/>
</dbReference>
<gene>
    <name evidence="2" type="ordered locus">Echvi_3566</name>
</gene>
<dbReference type="EMBL" id="CP003346">
    <property type="protein sequence ID" value="AGA79782.1"/>
    <property type="molecule type" value="Genomic_DNA"/>
</dbReference>
<dbReference type="OrthoDB" id="194683at2"/>
<dbReference type="Proteomes" id="UP000010796">
    <property type="component" value="Chromosome"/>
</dbReference>
<reference evidence="3" key="1">
    <citation type="submission" date="2012-02" db="EMBL/GenBank/DDBJ databases">
        <title>The complete genome of Echinicola vietnamensis DSM 17526.</title>
        <authorList>
            <person name="Lucas S."/>
            <person name="Copeland A."/>
            <person name="Lapidus A."/>
            <person name="Glavina del Rio T."/>
            <person name="Dalin E."/>
            <person name="Tice H."/>
            <person name="Bruce D."/>
            <person name="Goodwin L."/>
            <person name="Pitluck S."/>
            <person name="Peters L."/>
            <person name="Ovchinnikova G."/>
            <person name="Teshima H."/>
            <person name="Kyrpides N."/>
            <person name="Mavromatis K."/>
            <person name="Ivanova N."/>
            <person name="Brettin T."/>
            <person name="Detter J.C."/>
            <person name="Han C."/>
            <person name="Larimer F."/>
            <person name="Land M."/>
            <person name="Hauser L."/>
            <person name="Markowitz V."/>
            <person name="Cheng J.-F."/>
            <person name="Hugenholtz P."/>
            <person name="Woyke T."/>
            <person name="Wu D."/>
            <person name="Brambilla E."/>
            <person name="Klenk H.-P."/>
            <person name="Eisen J.A."/>
        </authorList>
    </citation>
    <scope>NUCLEOTIDE SEQUENCE [LARGE SCALE GENOMIC DNA]</scope>
    <source>
        <strain evidence="3">DSM 17526 / LMG 23754 / KMM 6221</strain>
    </source>
</reference>
<proteinExistence type="predicted"/>
<protein>
    <submittedName>
        <fullName evidence="2">Thiamine monophosphate synthase</fullName>
    </submittedName>
</protein>
<dbReference type="PATRIC" id="fig|926556.3.peg.3753"/>
<dbReference type="InterPro" id="IPR022998">
    <property type="entry name" value="ThiamineP_synth_TenI"/>
</dbReference>
<evidence type="ECO:0000259" key="1">
    <source>
        <dbReference type="Pfam" id="PF02581"/>
    </source>
</evidence>
<keyword evidence="3" id="KW-1185">Reference proteome</keyword>
<sequence length="197" mass="22095">MELVVISSPKSENDEIETMVQLLDHGLYRLHLRKPDWSKDQVEALIAQIPVAYYPKISLHEHHELIEALGLGGRHFKSDQTVHAGSGVGSKSFHDLAAMEDDINHSLDYGFIGPVFDSISKPGYRQQFTVEKIGDWIANHKRQLSFRLFALGGIIPKHLPDLKLAGFDGAALLGGVWNGTDTQERLNRFLTYKNIPL</sequence>
<organism evidence="2 3">
    <name type="scientific">Echinicola vietnamensis (strain DSM 17526 / LMG 23754 / KMM 6221)</name>
    <dbReference type="NCBI Taxonomy" id="926556"/>
    <lineage>
        <taxon>Bacteria</taxon>
        <taxon>Pseudomonadati</taxon>
        <taxon>Bacteroidota</taxon>
        <taxon>Cytophagia</taxon>
        <taxon>Cytophagales</taxon>
        <taxon>Cyclobacteriaceae</taxon>
        <taxon>Echinicola</taxon>
    </lineage>
</organism>
<dbReference type="Pfam" id="PF02581">
    <property type="entry name" value="TMP-TENI"/>
    <property type="match status" value="1"/>
</dbReference>
<dbReference type="STRING" id="926556.Echvi_3566"/>
<dbReference type="AlphaFoldDB" id="L0G2L2"/>
<accession>L0G2L2</accession>